<dbReference type="GO" id="GO:0034476">
    <property type="term" value="P:U5 snRNA 3'-end processing"/>
    <property type="evidence" value="ECO:0007669"/>
    <property type="project" value="TreeGrafter"/>
</dbReference>
<dbReference type="AlphaFoldDB" id="B7G684"/>
<dbReference type="InterPro" id="IPR043129">
    <property type="entry name" value="ATPase_NBD"/>
</dbReference>
<keyword evidence="6" id="KW-0271">Exosome</keyword>
<dbReference type="SUPFAM" id="SSF54211">
    <property type="entry name" value="Ribosomal protein S5 domain 2-like"/>
    <property type="match status" value="1"/>
</dbReference>
<evidence type="ECO:0000313" key="12">
    <source>
        <dbReference type="EMBL" id="EEC45817.1"/>
    </source>
</evidence>
<dbReference type="PaxDb" id="2850-Phatr48173"/>
<dbReference type="Proteomes" id="UP000000759">
    <property type="component" value="Chromosome 16"/>
</dbReference>
<reference evidence="12 13" key="1">
    <citation type="journal article" date="2008" name="Nature">
        <title>The Phaeodactylum genome reveals the evolutionary history of diatom genomes.</title>
        <authorList>
            <person name="Bowler C."/>
            <person name="Allen A.E."/>
            <person name="Badger J.H."/>
            <person name="Grimwood J."/>
            <person name="Jabbari K."/>
            <person name="Kuo A."/>
            <person name="Maheswari U."/>
            <person name="Martens C."/>
            <person name="Maumus F."/>
            <person name="Otillar R.P."/>
            <person name="Rayko E."/>
            <person name="Salamov A."/>
            <person name="Vandepoele K."/>
            <person name="Beszteri B."/>
            <person name="Gruber A."/>
            <person name="Heijde M."/>
            <person name="Katinka M."/>
            <person name="Mock T."/>
            <person name="Valentin K."/>
            <person name="Verret F."/>
            <person name="Berges J.A."/>
            <person name="Brownlee C."/>
            <person name="Cadoret J.P."/>
            <person name="Chiovitti A."/>
            <person name="Choi C.J."/>
            <person name="Coesel S."/>
            <person name="De Martino A."/>
            <person name="Detter J.C."/>
            <person name="Durkin C."/>
            <person name="Falciatore A."/>
            <person name="Fournet J."/>
            <person name="Haruta M."/>
            <person name="Huysman M.J."/>
            <person name="Jenkins B.D."/>
            <person name="Jiroutova K."/>
            <person name="Jorgensen R.E."/>
            <person name="Joubert Y."/>
            <person name="Kaplan A."/>
            <person name="Kroger N."/>
            <person name="Kroth P.G."/>
            <person name="La Roche J."/>
            <person name="Lindquist E."/>
            <person name="Lommer M."/>
            <person name="Martin-Jezequel V."/>
            <person name="Lopez P.J."/>
            <person name="Lucas S."/>
            <person name="Mangogna M."/>
            <person name="McGinnis K."/>
            <person name="Medlin L.K."/>
            <person name="Montsant A."/>
            <person name="Oudot-Le Secq M.P."/>
            <person name="Napoli C."/>
            <person name="Obornik M."/>
            <person name="Parker M.S."/>
            <person name="Petit J.L."/>
            <person name="Porcel B.M."/>
            <person name="Poulsen N."/>
            <person name="Robison M."/>
            <person name="Rychlewski L."/>
            <person name="Rynearson T.A."/>
            <person name="Schmutz J."/>
            <person name="Shapiro H."/>
            <person name="Siaut M."/>
            <person name="Stanley M."/>
            <person name="Sussman M.R."/>
            <person name="Taylor A.R."/>
            <person name="Vardi A."/>
            <person name="von Dassow P."/>
            <person name="Vyverman W."/>
            <person name="Willis A."/>
            <person name="Wyrwicz L.S."/>
            <person name="Rokhsar D.S."/>
            <person name="Weissenbach J."/>
            <person name="Armbrust E.V."/>
            <person name="Green B.R."/>
            <person name="Van de Peer Y."/>
            <person name="Grigoriev I.V."/>
        </authorList>
    </citation>
    <scope>NUCLEOTIDE SEQUENCE [LARGE SCALE GENOMIC DNA]</scope>
    <source>
        <strain evidence="12 13">CCAP 1055/1</strain>
    </source>
</reference>
<dbReference type="EMBL" id="CM000618">
    <property type="protein sequence ID" value="EEC45817.1"/>
    <property type="molecule type" value="Genomic_DNA"/>
</dbReference>
<reference evidence="13" key="2">
    <citation type="submission" date="2008-08" db="EMBL/GenBank/DDBJ databases">
        <authorList>
            <consortium name="Diatom Consortium"/>
            <person name="Grigoriev I."/>
            <person name="Grimwood J."/>
            <person name="Kuo A."/>
            <person name="Otillar R.P."/>
            <person name="Salamov A."/>
            <person name="Detter J.C."/>
            <person name="Lindquist E."/>
            <person name="Shapiro H."/>
            <person name="Lucas S."/>
            <person name="Glavina del Rio T."/>
            <person name="Pitluck S."/>
            <person name="Rokhsar D."/>
            <person name="Bowler C."/>
        </authorList>
    </citation>
    <scope>GENOME REANNOTATION</scope>
    <source>
        <strain evidence="13">CCAP 1055/1</strain>
    </source>
</reference>
<feature type="domain" description="Exoribonuclease phosphorolytic" evidence="11">
    <location>
        <begin position="57"/>
        <end position="186"/>
    </location>
</feature>
<evidence type="ECO:0000259" key="11">
    <source>
        <dbReference type="Pfam" id="PF01138"/>
    </source>
</evidence>
<dbReference type="STRING" id="556484.B7G684"/>
<evidence type="ECO:0000256" key="7">
    <source>
        <dbReference type="ARBA" id="ARBA00022884"/>
    </source>
</evidence>
<dbReference type="GO" id="GO:0071035">
    <property type="term" value="P:nuclear polyadenylation-dependent rRNA catabolic process"/>
    <property type="evidence" value="ECO:0007669"/>
    <property type="project" value="TreeGrafter"/>
</dbReference>
<dbReference type="PROSITE" id="PS01125">
    <property type="entry name" value="ROK"/>
    <property type="match status" value="1"/>
</dbReference>
<comment type="subcellular location">
    <subcellularLocation>
        <location evidence="1">Cytoplasm</location>
    </subcellularLocation>
    <subcellularLocation>
        <location evidence="2">Nucleus</location>
        <location evidence="2">Nucleolus</location>
    </subcellularLocation>
</comment>
<dbReference type="Gene3D" id="3.30.230.70">
    <property type="entry name" value="GHMP Kinase, N-terminal domain"/>
    <property type="match status" value="1"/>
</dbReference>
<keyword evidence="7" id="KW-0694">RNA-binding</keyword>
<keyword evidence="10" id="KW-1133">Transmembrane helix</keyword>
<evidence type="ECO:0000256" key="5">
    <source>
        <dbReference type="ARBA" id="ARBA00022552"/>
    </source>
</evidence>
<gene>
    <name evidence="12" type="ORF">PHATRDRAFT_48173</name>
</gene>
<dbReference type="InterPro" id="IPR050590">
    <property type="entry name" value="Exosome_comp_Rrp42_subfam"/>
</dbReference>
<keyword evidence="10" id="KW-0812">Transmembrane</keyword>
<dbReference type="SUPFAM" id="SSF53067">
    <property type="entry name" value="Actin-like ATPase domain"/>
    <property type="match status" value="2"/>
</dbReference>
<sequence length="764" mass="82067">MSGGDTAAVVAVSANHPADLSLWLDTTQQVANALDSKLQVENFYQNGTRPDGRLFHQTRQTNIQRGILNNACGSSLIKLGTTQVLAAVTYQVGQPIVSGSSGGSGDDSNKTKGDIVIAADNGSVDAVLQSWLQRLLQDTIDLEQLSIVPQAAFRLIVTVQVLNVAGNLRDACWLACVAALLDTKLPSNTVYEAGKVWLKDNDDTADANTGTKSLELPVLPISLTMGVWSTIEAGMVHMVDPTIEEEESLSGSLTIIVNARQPEEVLSVDFSSLTPMTRTDLALAIKMAIGRGTERKIDVWNDSRKTLQALLKKLKRTLGENSESGEKDRDFALSFSCCKKTTARTRQTVRSGSCTDTMEANPIILAAVEGGGTSFRVAVCRVPHEHTKDSGTASPWPEILARTEIDSSHDHPLVTLRACVDFFEAYKPVGGYHALGIACFGPLGVNVARVEDYGRILATSPKAAWRGVDLLTPLATCCRGDTHALVTRVDTDVNAPALAEYYLATQRVKHPGAVAYPVDDAVTSASSEISSIAYVTVGTGVGVGLVVHGQPVHGRMHPEGGHVAVQPLANDVFPGYSWGQKNCPYEGVHTVEGLASSVALTERLAQLQQIPTPLSRSVLASLPDDHEVWDHAVNALANLCVTLLLTLSMEKIVMGGGILRRALLLPRIQARTVELLNGYLPLPEDMSTLIATSSFGDDIGLIGAMVLAQSSLQLNEHTRESRKRHETVMKQTAFKHGLWHGMLVGAVGAALVCKYVWYGPRTRK</sequence>
<dbReference type="GO" id="GO:0000176">
    <property type="term" value="C:nuclear exosome (RNase complex)"/>
    <property type="evidence" value="ECO:0007669"/>
    <property type="project" value="TreeGrafter"/>
</dbReference>
<dbReference type="GO" id="GO:0071028">
    <property type="term" value="P:nuclear mRNA surveillance"/>
    <property type="evidence" value="ECO:0007669"/>
    <property type="project" value="TreeGrafter"/>
</dbReference>
<dbReference type="GO" id="GO:0000177">
    <property type="term" value="C:cytoplasmic exosome (RNase complex)"/>
    <property type="evidence" value="ECO:0007669"/>
    <property type="project" value="TreeGrafter"/>
</dbReference>
<evidence type="ECO:0000256" key="9">
    <source>
        <dbReference type="ARBA" id="ARBA00030617"/>
    </source>
</evidence>
<keyword evidence="10" id="KW-0472">Membrane</keyword>
<organism evidence="12 13">
    <name type="scientific">Phaeodactylum tricornutum (strain CCAP 1055/1)</name>
    <dbReference type="NCBI Taxonomy" id="556484"/>
    <lineage>
        <taxon>Eukaryota</taxon>
        <taxon>Sar</taxon>
        <taxon>Stramenopiles</taxon>
        <taxon>Ochrophyta</taxon>
        <taxon>Bacillariophyta</taxon>
        <taxon>Bacillariophyceae</taxon>
        <taxon>Bacillariophycidae</taxon>
        <taxon>Naviculales</taxon>
        <taxon>Phaeodactylaceae</taxon>
        <taxon>Phaeodactylum</taxon>
    </lineage>
</organism>
<dbReference type="InterPro" id="IPR049874">
    <property type="entry name" value="ROK_cs"/>
</dbReference>
<evidence type="ECO:0000256" key="1">
    <source>
        <dbReference type="ARBA" id="ARBA00004496"/>
    </source>
</evidence>
<dbReference type="GO" id="GO:0016075">
    <property type="term" value="P:rRNA catabolic process"/>
    <property type="evidence" value="ECO:0007669"/>
    <property type="project" value="TreeGrafter"/>
</dbReference>
<dbReference type="GeneID" id="7203311"/>
<dbReference type="InterPro" id="IPR036345">
    <property type="entry name" value="ExoRNase_PH_dom2_sf"/>
</dbReference>
<dbReference type="GO" id="GO:0034475">
    <property type="term" value="P:U4 snRNA 3'-end processing"/>
    <property type="evidence" value="ECO:0007669"/>
    <property type="project" value="TreeGrafter"/>
</dbReference>
<dbReference type="OrthoDB" id="10260668at2759"/>
<proteinExistence type="inferred from homology"/>
<dbReference type="GO" id="GO:0034473">
    <property type="term" value="P:U1 snRNA 3'-end processing"/>
    <property type="evidence" value="ECO:0007669"/>
    <property type="project" value="TreeGrafter"/>
</dbReference>
<dbReference type="PANTHER" id="PTHR11097:SF9">
    <property type="entry name" value="EXOSOME COMPLEX COMPONENT RRP43"/>
    <property type="match status" value="1"/>
</dbReference>
<dbReference type="GO" id="GO:0035925">
    <property type="term" value="F:mRNA 3'-UTR AU-rich region binding"/>
    <property type="evidence" value="ECO:0007669"/>
    <property type="project" value="TreeGrafter"/>
</dbReference>
<evidence type="ECO:0000256" key="2">
    <source>
        <dbReference type="ARBA" id="ARBA00004604"/>
    </source>
</evidence>
<dbReference type="Pfam" id="PF01138">
    <property type="entry name" value="RNase_PH"/>
    <property type="match status" value="1"/>
</dbReference>
<dbReference type="InterPro" id="IPR020568">
    <property type="entry name" value="Ribosomal_Su5_D2-typ_SF"/>
</dbReference>
<dbReference type="GO" id="GO:0071038">
    <property type="term" value="P:TRAMP-dependent tRNA surveillance pathway"/>
    <property type="evidence" value="ECO:0007669"/>
    <property type="project" value="TreeGrafter"/>
</dbReference>
<dbReference type="SUPFAM" id="SSF55666">
    <property type="entry name" value="Ribonuclease PH domain 2-like"/>
    <property type="match status" value="1"/>
</dbReference>
<comment type="similarity">
    <text evidence="3">Belongs to the RNase PH family.</text>
</comment>
<evidence type="ECO:0000313" key="13">
    <source>
        <dbReference type="Proteomes" id="UP000000759"/>
    </source>
</evidence>
<dbReference type="InterPro" id="IPR027408">
    <property type="entry name" value="PNPase/RNase_PH_dom_sf"/>
</dbReference>
<protein>
    <recommendedName>
        <fullName evidence="9">Ribosomal RNA-processing protein 43</fullName>
    </recommendedName>
</protein>
<evidence type="ECO:0000256" key="3">
    <source>
        <dbReference type="ARBA" id="ARBA00006678"/>
    </source>
</evidence>
<keyword evidence="4" id="KW-0963">Cytoplasm</keyword>
<dbReference type="InterPro" id="IPR000600">
    <property type="entry name" value="ROK"/>
</dbReference>
<name>B7G684_PHATC</name>
<evidence type="ECO:0000256" key="6">
    <source>
        <dbReference type="ARBA" id="ARBA00022835"/>
    </source>
</evidence>
<dbReference type="RefSeq" id="XP_002182530.1">
    <property type="nucleotide sequence ID" value="XM_002182494.1"/>
</dbReference>
<evidence type="ECO:0000256" key="4">
    <source>
        <dbReference type="ARBA" id="ARBA00022490"/>
    </source>
</evidence>
<feature type="transmembrane region" description="Helical" evidence="10">
    <location>
        <begin position="737"/>
        <end position="757"/>
    </location>
</feature>
<dbReference type="Pfam" id="PF00480">
    <property type="entry name" value="ROK"/>
    <property type="match status" value="1"/>
</dbReference>
<accession>B7G684</accession>
<dbReference type="InParanoid" id="B7G684"/>
<evidence type="ECO:0000256" key="10">
    <source>
        <dbReference type="SAM" id="Phobius"/>
    </source>
</evidence>
<dbReference type="Gene3D" id="3.30.420.40">
    <property type="match status" value="2"/>
</dbReference>
<keyword evidence="13" id="KW-1185">Reference proteome</keyword>
<evidence type="ECO:0000256" key="8">
    <source>
        <dbReference type="ARBA" id="ARBA00023242"/>
    </source>
</evidence>
<dbReference type="InterPro" id="IPR001247">
    <property type="entry name" value="ExoRNase_PH_dom1"/>
</dbReference>
<dbReference type="PANTHER" id="PTHR11097">
    <property type="entry name" value="EXOSOME COMPLEX EXONUCLEASE RIBOSOMAL RNA PROCESSING PROTEIN"/>
    <property type="match status" value="1"/>
</dbReference>
<dbReference type="CDD" id="cd24067">
    <property type="entry name" value="ASKHA_NBD_ROK_BsFRK-like"/>
    <property type="match status" value="1"/>
</dbReference>
<dbReference type="HOGENOM" id="CLU_365421_0_0_1"/>
<keyword evidence="5" id="KW-0698">rRNA processing</keyword>
<dbReference type="GO" id="GO:0005730">
    <property type="term" value="C:nucleolus"/>
    <property type="evidence" value="ECO:0007669"/>
    <property type="project" value="UniProtKB-SubCell"/>
</dbReference>
<keyword evidence="8" id="KW-0539">Nucleus</keyword>
<dbReference type="GO" id="GO:0000467">
    <property type="term" value="P:exonucleolytic trimming to generate mature 3'-end of 5.8S rRNA from tricistronic rRNA transcript (SSU-rRNA, 5.8S rRNA, LSU-rRNA)"/>
    <property type="evidence" value="ECO:0007669"/>
    <property type="project" value="TreeGrafter"/>
</dbReference>
<dbReference type="eggNOG" id="KOG1613">
    <property type="taxonomic scope" value="Eukaryota"/>
</dbReference>
<dbReference type="KEGG" id="pti:PHATRDRAFT_48173"/>